<organism evidence="7 8">
    <name type="scientific">Catenovulum sediminis</name>
    <dbReference type="NCBI Taxonomy" id="1740262"/>
    <lineage>
        <taxon>Bacteria</taxon>
        <taxon>Pseudomonadati</taxon>
        <taxon>Pseudomonadota</taxon>
        <taxon>Gammaproteobacteria</taxon>
        <taxon>Alteromonadales</taxon>
        <taxon>Alteromonadaceae</taxon>
        <taxon>Catenovulum</taxon>
    </lineage>
</organism>
<dbReference type="NCBIfam" id="TIGR00152">
    <property type="entry name" value="dephospho-CoA kinase"/>
    <property type="match status" value="1"/>
</dbReference>
<dbReference type="RefSeq" id="WP_143870314.1">
    <property type="nucleotide sequence ID" value="NZ_CP041660.1"/>
</dbReference>
<comment type="similarity">
    <text evidence="1 5">Belongs to the CoaE family.</text>
</comment>
<dbReference type="SUPFAM" id="SSF52540">
    <property type="entry name" value="P-loop containing nucleoside triphosphate hydrolases"/>
    <property type="match status" value="1"/>
</dbReference>
<keyword evidence="4 5" id="KW-0173">Coenzyme A biosynthesis</keyword>
<evidence type="ECO:0000313" key="8">
    <source>
        <dbReference type="Proteomes" id="UP001467690"/>
    </source>
</evidence>
<dbReference type="Pfam" id="PF01121">
    <property type="entry name" value="CoaE"/>
    <property type="match status" value="1"/>
</dbReference>
<dbReference type="InterPro" id="IPR027417">
    <property type="entry name" value="P-loop_NTPase"/>
</dbReference>
<comment type="subcellular location">
    <subcellularLocation>
        <location evidence="5">Cytoplasm</location>
    </subcellularLocation>
</comment>
<keyword evidence="3 5" id="KW-0067">ATP-binding</keyword>
<dbReference type="PANTHER" id="PTHR10695:SF46">
    <property type="entry name" value="BIFUNCTIONAL COENZYME A SYNTHASE-RELATED"/>
    <property type="match status" value="1"/>
</dbReference>
<keyword evidence="5 7" id="KW-0808">Transferase</keyword>
<reference evidence="7 8" key="1">
    <citation type="submission" date="2024-06" db="EMBL/GenBank/DDBJ databases">
        <authorList>
            <person name="Chen R.Y."/>
        </authorList>
    </citation>
    <scope>NUCLEOTIDE SEQUENCE [LARGE SCALE GENOMIC DNA]</scope>
    <source>
        <strain evidence="7 8">D2</strain>
    </source>
</reference>
<keyword evidence="5 7" id="KW-0418">Kinase</keyword>
<evidence type="ECO:0000256" key="2">
    <source>
        <dbReference type="ARBA" id="ARBA00022741"/>
    </source>
</evidence>
<dbReference type="Gene3D" id="3.40.50.300">
    <property type="entry name" value="P-loop containing nucleotide triphosphate hydrolases"/>
    <property type="match status" value="1"/>
</dbReference>
<dbReference type="PROSITE" id="PS51219">
    <property type="entry name" value="DPCK"/>
    <property type="match status" value="1"/>
</dbReference>
<dbReference type="PANTHER" id="PTHR10695">
    <property type="entry name" value="DEPHOSPHO-COA KINASE-RELATED"/>
    <property type="match status" value="1"/>
</dbReference>
<name>A0ABV1RLK3_9ALTE</name>
<comment type="function">
    <text evidence="5">Catalyzes the phosphorylation of the 3'-hydroxyl group of dephosphocoenzyme A to form coenzyme A.</text>
</comment>
<dbReference type="HAMAP" id="MF_00376">
    <property type="entry name" value="Dephospho_CoA_kinase"/>
    <property type="match status" value="1"/>
</dbReference>
<evidence type="ECO:0000256" key="6">
    <source>
        <dbReference type="NCBIfam" id="TIGR00152"/>
    </source>
</evidence>
<evidence type="ECO:0000313" key="7">
    <source>
        <dbReference type="EMBL" id="MER2493817.1"/>
    </source>
</evidence>
<dbReference type="EC" id="2.7.1.24" evidence="5 6"/>
<dbReference type="Proteomes" id="UP001467690">
    <property type="component" value="Unassembled WGS sequence"/>
</dbReference>
<comment type="catalytic activity">
    <reaction evidence="5">
        <text>3'-dephospho-CoA + ATP = ADP + CoA + H(+)</text>
        <dbReference type="Rhea" id="RHEA:18245"/>
        <dbReference type="ChEBI" id="CHEBI:15378"/>
        <dbReference type="ChEBI" id="CHEBI:30616"/>
        <dbReference type="ChEBI" id="CHEBI:57287"/>
        <dbReference type="ChEBI" id="CHEBI:57328"/>
        <dbReference type="ChEBI" id="CHEBI:456216"/>
        <dbReference type="EC" id="2.7.1.24"/>
    </reaction>
</comment>
<dbReference type="InterPro" id="IPR001977">
    <property type="entry name" value="Depp_CoAkinase"/>
</dbReference>
<evidence type="ECO:0000256" key="3">
    <source>
        <dbReference type="ARBA" id="ARBA00022840"/>
    </source>
</evidence>
<accession>A0ABV1RLK3</accession>
<keyword evidence="8" id="KW-1185">Reference proteome</keyword>
<evidence type="ECO:0000256" key="1">
    <source>
        <dbReference type="ARBA" id="ARBA00009018"/>
    </source>
</evidence>
<proteinExistence type="inferred from homology"/>
<evidence type="ECO:0000256" key="5">
    <source>
        <dbReference type="HAMAP-Rule" id="MF_00376"/>
    </source>
</evidence>
<dbReference type="GO" id="GO:0004140">
    <property type="term" value="F:dephospho-CoA kinase activity"/>
    <property type="evidence" value="ECO:0007669"/>
    <property type="project" value="UniProtKB-EC"/>
</dbReference>
<comment type="caution">
    <text evidence="7">The sequence shown here is derived from an EMBL/GenBank/DDBJ whole genome shotgun (WGS) entry which is preliminary data.</text>
</comment>
<dbReference type="CDD" id="cd02022">
    <property type="entry name" value="DPCK"/>
    <property type="match status" value="1"/>
</dbReference>
<comment type="pathway">
    <text evidence="5">Cofactor biosynthesis; coenzyme A biosynthesis; CoA from (R)-pantothenate: step 5/5.</text>
</comment>
<keyword evidence="5" id="KW-0963">Cytoplasm</keyword>
<evidence type="ECO:0000256" key="4">
    <source>
        <dbReference type="ARBA" id="ARBA00022993"/>
    </source>
</evidence>
<dbReference type="EMBL" id="JBELOE010000270">
    <property type="protein sequence ID" value="MER2493817.1"/>
    <property type="molecule type" value="Genomic_DNA"/>
</dbReference>
<protein>
    <recommendedName>
        <fullName evidence="5 6">Dephospho-CoA kinase</fullName>
        <ecNumber evidence="5 6">2.7.1.24</ecNumber>
    </recommendedName>
    <alternativeName>
        <fullName evidence="5">Dephosphocoenzyme A kinase</fullName>
    </alternativeName>
</protein>
<gene>
    <name evidence="5 7" type="primary">coaE</name>
    <name evidence="7" type="ORF">ABS311_18230</name>
</gene>
<feature type="binding site" evidence="5">
    <location>
        <begin position="13"/>
        <end position="18"/>
    </location>
    <ligand>
        <name>ATP</name>
        <dbReference type="ChEBI" id="CHEBI:30616"/>
    </ligand>
</feature>
<keyword evidence="2 5" id="KW-0547">Nucleotide-binding</keyword>
<sequence>MSNFIVGLTGGIGSGKSTVAQFFADFDIRVIDADVIAREVVAPGSPCLQKITDHFGNAILTDENSLDRDKLRHIVFTQPAAKNWLNRLLHPVIRENMLMQCKTASSPYCLLVVPLLIENNLQHLVNRILVCDCLESTQIKRTMLRDNNSQALVEKIMHSQIDRANRLKAADDIVDTEAAITEVEKKCQILHQFYLKLANCN</sequence>